<feature type="domain" description="HTH cro/C1-type" evidence="1">
    <location>
        <begin position="15"/>
        <end position="69"/>
    </location>
</feature>
<reference evidence="2 3" key="1">
    <citation type="submission" date="2018-06" db="EMBL/GenBank/DDBJ databases">
        <title>Actinomadura craniellae sp. nov. isolated from marine sponge Craniella sp.</title>
        <authorList>
            <person name="Li L."/>
            <person name="Xu Q.H."/>
            <person name="Lin H.W."/>
            <person name="Lu Y.H."/>
        </authorList>
    </citation>
    <scope>NUCLEOTIDE SEQUENCE [LARGE SCALE GENOMIC DNA]</scope>
    <source>
        <strain evidence="2 3">LHW63021</strain>
    </source>
</reference>
<dbReference type="Proteomes" id="UP000251891">
    <property type="component" value="Unassembled WGS sequence"/>
</dbReference>
<dbReference type="GO" id="GO:0003677">
    <property type="term" value="F:DNA binding"/>
    <property type="evidence" value="ECO:0007669"/>
    <property type="project" value="InterPro"/>
</dbReference>
<dbReference type="OrthoDB" id="5177725at2"/>
<organism evidence="2 3">
    <name type="scientific">Actinomadura craniellae</name>
    <dbReference type="NCBI Taxonomy" id="2231787"/>
    <lineage>
        <taxon>Bacteria</taxon>
        <taxon>Bacillati</taxon>
        <taxon>Actinomycetota</taxon>
        <taxon>Actinomycetes</taxon>
        <taxon>Streptosporangiales</taxon>
        <taxon>Thermomonosporaceae</taxon>
        <taxon>Actinomadura</taxon>
    </lineage>
</organism>
<dbReference type="AlphaFoldDB" id="A0A365GYD9"/>
<dbReference type="SUPFAM" id="SSF47413">
    <property type="entry name" value="lambda repressor-like DNA-binding domains"/>
    <property type="match status" value="1"/>
</dbReference>
<gene>
    <name evidence="2" type="ORF">DPM19_27730</name>
</gene>
<dbReference type="SMART" id="SM00530">
    <property type="entry name" value="HTH_XRE"/>
    <property type="match status" value="1"/>
</dbReference>
<dbReference type="InterPro" id="IPR001387">
    <property type="entry name" value="Cro/C1-type_HTH"/>
</dbReference>
<dbReference type="RefSeq" id="WP_111871010.1">
    <property type="nucleotide sequence ID" value="NZ_QLYX01000016.1"/>
</dbReference>
<name>A0A365GYD9_9ACTN</name>
<proteinExistence type="predicted"/>
<dbReference type="PROSITE" id="PS50943">
    <property type="entry name" value="HTH_CROC1"/>
    <property type="match status" value="1"/>
</dbReference>
<accession>A0A365GYD9</accession>
<dbReference type="EMBL" id="QLYX01000016">
    <property type="protein sequence ID" value="RAY11778.1"/>
    <property type="molecule type" value="Genomic_DNA"/>
</dbReference>
<dbReference type="InterPro" id="IPR010982">
    <property type="entry name" value="Lambda_DNA-bd_dom_sf"/>
</dbReference>
<keyword evidence="3" id="KW-1185">Reference proteome</keyword>
<evidence type="ECO:0000313" key="3">
    <source>
        <dbReference type="Proteomes" id="UP000251891"/>
    </source>
</evidence>
<evidence type="ECO:0000313" key="2">
    <source>
        <dbReference type="EMBL" id="RAY11778.1"/>
    </source>
</evidence>
<sequence>MTSPFVRRRRLGAELRVLREKRGMTADELSRRLCRSRAKLSKLENAHVRPDLAEVMKILDILEITGRWCGHDERCWTPA</sequence>
<dbReference type="CDD" id="cd00093">
    <property type="entry name" value="HTH_XRE"/>
    <property type="match status" value="1"/>
</dbReference>
<dbReference type="Pfam" id="PF13560">
    <property type="entry name" value="HTH_31"/>
    <property type="match status" value="1"/>
</dbReference>
<protein>
    <recommendedName>
        <fullName evidence="1">HTH cro/C1-type domain-containing protein</fullName>
    </recommendedName>
</protein>
<comment type="caution">
    <text evidence="2">The sequence shown here is derived from an EMBL/GenBank/DDBJ whole genome shotgun (WGS) entry which is preliminary data.</text>
</comment>
<dbReference type="Gene3D" id="1.10.260.40">
    <property type="entry name" value="lambda repressor-like DNA-binding domains"/>
    <property type="match status" value="1"/>
</dbReference>
<evidence type="ECO:0000259" key="1">
    <source>
        <dbReference type="PROSITE" id="PS50943"/>
    </source>
</evidence>